<feature type="region of interest" description="Disordered" evidence="1">
    <location>
        <begin position="292"/>
        <end position="338"/>
    </location>
</feature>
<organism evidence="3 4">
    <name type="scientific">Ambrosiozyma monospora</name>
    <name type="common">Yeast</name>
    <name type="synonym">Endomycopsis monosporus</name>
    <dbReference type="NCBI Taxonomy" id="43982"/>
    <lineage>
        <taxon>Eukaryota</taxon>
        <taxon>Fungi</taxon>
        <taxon>Dikarya</taxon>
        <taxon>Ascomycota</taxon>
        <taxon>Saccharomycotina</taxon>
        <taxon>Pichiomycetes</taxon>
        <taxon>Pichiales</taxon>
        <taxon>Pichiaceae</taxon>
        <taxon>Ambrosiozyma</taxon>
    </lineage>
</organism>
<reference evidence="3" key="1">
    <citation type="submission" date="2023-04" db="EMBL/GenBank/DDBJ databases">
        <title>Ambrosiozyma monospora NBRC 1965.</title>
        <authorList>
            <person name="Ichikawa N."/>
            <person name="Sato H."/>
            <person name="Tonouchi N."/>
        </authorList>
    </citation>
    <scope>NUCLEOTIDE SEQUENCE</scope>
    <source>
        <strain evidence="3">NBRC 1965</strain>
    </source>
</reference>
<feature type="domain" description="C2H2-type" evidence="2">
    <location>
        <begin position="372"/>
        <end position="393"/>
    </location>
</feature>
<accession>A0A9W6Z8I6</accession>
<feature type="compositionally biased region" description="Low complexity" evidence="1">
    <location>
        <begin position="77"/>
        <end position="110"/>
    </location>
</feature>
<name>A0A9W6Z8I6_AMBMO</name>
<protein>
    <submittedName>
        <fullName evidence="3">Unnamed protein product</fullName>
    </submittedName>
</protein>
<feature type="compositionally biased region" description="Low complexity" evidence="1">
    <location>
        <begin position="317"/>
        <end position="333"/>
    </location>
</feature>
<evidence type="ECO:0000313" key="3">
    <source>
        <dbReference type="EMBL" id="GMG56543.1"/>
    </source>
</evidence>
<evidence type="ECO:0000256" key="1">
    <source>
        <dbReference type="SAM" id="MobiDB-lite"/>
    </source>
</evidence>
<evidence type="ECO:0000313" key="4">
    <source>
        <dbReference type="Proteomes" id="UP001165063"/>
    </source>
</evidence>
<feature type="compositionally biased region" description="Polar residues" evidence="1">
    <location>
        <begin position="111"/>
        <end position="120"/>
    </location>
</feature>
<feature type="region of interest" description="Disordered" evidence="1">
    <location>
        <begin position="194"/>
        <end position="230"/>
    </location>
</feature>
<comment type="caution">
    <text evidence="3">The sequence shown here is derived from an EMBL/GenBank/DDBJ whole genome shotgun (WGS) entry which is preliminary data.</text>
</comment>
<dbReference type="EMBL" id="BSXU01007798">
    <property type="protein sequence ID" value="GMG56543.1"/>
    <property type="molecule type" value="Genomic_DNA"/>
</dbReference>
<keyword evidence="4" id="KW-1185">Reference proteome</keyword>
<feature type="region of interest" description="Disordered" evidence="1">
    <location>
        <begin position="50"/>
        <end position="172"/>
    </location>
</feature>
<feature type="compositionally biased region" description="Low complexity" evidence="1">
    <location>
        <begin position="121"/>
        <end position="134"/>
    </location>
</feature>
<dbReference type="PROSITE" id="PS00028">
    <property type="entry name" value="ZINC_FINGER_C2H2_1"/>
    <property type="match status" value="1"/>
</dbReference>
<gene>
    <name evidence="3" type="ORF">Amon01_000861000</name>
</gene>
<dbReference type="InterPro" id="IPR013087">
    <property type="entry name" value="Znf_C2H2_type"/>
</dbReference>
<dbReference type="AlphaFoldDB" id="A0A9W6Z8I6"/>
<dbReference type="OrthoDB" id="3997937at2759"/>
<dbReference type="Proteomes" id="UP001165063">
    <property type="component" value="Unassembled WGS sequence"/>
</dbReference>
<evidence type="ECO:0000259" key="2">
    <source>
        <dbReference type="PROSITE" id="PS00028"/>
    </source>
</evidence>
<feature type="compositionally biased region" description="Polar residues" evidence="1">
    <location>
        <begin position="292"/>
        <end position="311"/>
    </location>
</feature>
<proteinExistence type="predicted"/>
<feature type="compositionally biased region" description="Polar residues" evidence="1">
    <location>
        <begin position="135"/>
        <end position="152"/>
    </location>
</feature>
<sequence length="442" mass="47657">MYSAAALTLDEVMTMPNKRAVIKPWPEVTLGQLAAKFKIPRELLQQSSQLVSAQQKKDGSKAGRGRSATPVSTSQKNGSSNNNNNNNNRSNSNGRGKSPSRSISKSRSSSTQKNQPVSKPNVTTRSSNSSNATTPVPQSTTPAVPTGRQSRNSTKRAREAETEAESEPAVKTRPFVGQRFKITKLSKLPRFQQSTAATISSTSSTSSSSSSLSSSTPQKVVNTEKTAKPEQSAVTNAILNYTITSDGFYRCSTCKNDVSLHGNYLDLYKHKKSVHAEEFEHFLVHSKASSTVNGSPSASNLSPSRTIESNSIPNPNPIATATTTTNSGTITSGKQPQAINTPPATLQSQVQDQARSLVQLYTKDPNEKKFTCNFCHTVFYSYHGVYFHLNTTHVDPRTGEFVPYKVKLRDRKQYRGVSTPVVSGSGNGTATGAVGGVGVRFV</sequence>
<feature type="compositionally biased region" description="Low complexity" evidence="1">
    <location>
        <begin position="194"/>
        <end position="216"/>
    </location>
</feature>